<dbReference type="Pfam" id="PF13560">
    <property type="entry name" value="HTH_31"/>
    <property type="match status" value="1"/>
</dbReference>
<dbReference type="EMBL" id="RCDD01000002">
    <property type="protein sequence ID" value="RLK58693.1"/>
    <property type="molecule type" value="Genomic_DNA"/>
</dbReference>
<feature type="domain" description="DUF5753" evidence="1">
    <location>
        <begin position="108"/>
        <end position="246"/>
    </location>
</feature>
<accession>A0A421B325</accession>
<reference evidence="2 3" key="1">
    <citation type="submission" date="2018-10" db="EMBL/GenBank/DDBJ databases">
        <title>Genomic Encyclopedia of Archaeal and Bacterial Type Strains, Phase II (KMG-II): from individual species to whole genera.</title>
        <authorList>
            <person name="Goeker M."/>
        </authorList>
    </citation>
    <scope>NUCLEOTIDE SEQUENCE [LARGE SCALE GENOMIC DNA]</scope>
    <source>
        <strain evidence="2 3">DSM 45657</strain>
    </source>
</reference>
<dbReference type="InterPro" id="IPR010982">
    <property type="entry name" value="Lambda_DNA-bd_dom_sf"/>
</dbReference>
<name>A0A421B325_9PSEU</name>
<proteinExistence type="predicted"/>
<evidence type="ECO:0000313" key="2">
    <source>
        <dbReference type="EMBL" id="RLK58693.1"/>
    </source>
</evidence>
<protein>
    <recommendedName>
        <fullName evidence="1">DUF5753 domain-containing protein</fullName>
    </recommendedName>
</protein>
<comment type="caution">
    <text evidence="2">The sequence shown here is derived from an EMBL/GenBank/DDBJ whole genome shotgun (WGS) entry which is preliminary data.</text>
</comment>
<gene>
    <name evidence="2" type="ORF">CLV68_3166</name>
</gene>
<evidence type="ECO:0000313" key="3">
    <source>
        <dbReference type="Proteomes" id="UP000282454"/>
    </source>
</evidence>
<dbReference type="InterPro" id="IPR043917">
    <property type="entry name" value="DUF5753"/>
</dbReference>
<dbReference type="GO" id="GO:0003677">
    <property type="term" value="F:DNA binding"/>
    <property type="evidence" value="ECO:0007669"/>
    <property type="project" value="InterPro"/>
</dbReference>
<dbReference type="AlphaFoldDB" id="A0A421B325"/>
<dbReference type="SUPFAM" id="SSF47413">
    <property type="entry name" value="lambda repressor-like DNA-binding domains"/>
    <property type="match status" value="1"/>
</dbReference>
<sequence>MPTNPRGPSPANTLRTWILGREIHRIMQAANHTNTTLAATLGWDRSKLSRLTGGQRRVPLPDLVHLLVTCGHTSKADRDQLLALATHHRVPHHWQNHLNTDLYATTQTDLEHDSIAITYYAPTALPDILHTPEHHHAHLTASPLVPTQTILTRPNPPKITIILGTPALHALAANPDRLRHLAATGRRPHISLRLTTDLSTGPFTLLHTHVCGKVLHLPLHTSSLYTEHPATLRAYDAITTHLLHNTTGPTPILNRLIAVHERIPA</sequence>
<dbReference type="Pfam" id="PF19054">
    <property type="entry name" value="DUF5753"/>
    <property type="match status" value="1"/>
</dbReference>
<keyword evidence="3" id="KW-1185">Reference proteome</keyword>
<evidence type="ECO:0000259" key="1">
    <source>
        <dbReference type="Pfam" id="PF19054"/>
    </source>
</evidence>
<dbReference type="Proteomes" id="UP000282454">
    <property type="component" value="Unassembled WGS sequence"/>
</dbReference>
<organism evidence="2 3">
    <name type="scientific">Actinokineospora cianjurensis</name>
    <dbReference type="NCBI Taxonomy" id="585224"/>
    <lineage>
        <taxon>Bacteria</taxon>
        <taxon>Bacillati</taxon>
        <taxon>Actinomycetota</taxon>
        <taxon>Actinomycetes</taxon>
        <taxon>Pseudonocardiales</taxon>
        <taxon>Pseudonocardiaceae</taxon>
        <taxon>Actinokineospora</taxon>
    </lineage>
</organism>